<dbReference type="EMBL" id="CP147982">
    <property type="protein sequence ID" value="WXK81230.1"/>
    <property type="molecule type" value="Genomic_DNA"/>
</dbReference>
<dbReference type="RefSeq" id="WP_407289039.1">
    <property type="nucleotide sequence ID" value="NZ_CP147982.1"/>
</dbReference>
<reference evidence="2 3" key="1">
    <citation type="submission" date="2024-03" db="EMBL/GenBank/DDBJ databases">
        <title>The complete genome of Streptomyces sirii sp.nov.</title>
        <authorList>
            <person name="Zakalyukina Y.V."/>
            <person name="Belik A.R."/>
            <person name="Biryukov M.V."/>
            <person name="Baturina O.A."/>
            <person name="Kabilov M.R."/>
        </authorList>
    </citation>
    <scope>NUCLEOTIDE SEQUENCE [LARGE SCALE GENOMIC DNA]</scope>
    <source>
        <strain evidence="2 3">BP-8</strain>
    </source>
</reference>
<dbReference type="Gene3D" id="2.30.320.10">
    <property type="entry name" value="YwqG-like"/>
    <property type="match status" value="1"/>
</dbReference>
<sequence length="347" mass="37718">MTRTTPPRPADVAAVFPRLGPLARTATRLHPRPGSPSRQDSSVGGPLLWPSAEPWPHCDGTHWAPDVLPATSPADVRLLREIRSAATSRPPEDRFYTPDERAVVERINAGHPCPAGPVALLPVAQLYVREVPGLRPPGGADLLQVLWCPFDHPGETMPRTELFWRSAAAVGGVLTTPPEPAAMQHRGYLPEPCLLSPEQITEYPLTVELEPDLCEEIEAWSVRQKAGALPGSAYEGMEEMYYDRELAVSPGWKVGGWAPWSFTDPTTQHCRVCDSPMEPMLTIASREHKTGIGSWTPLEDQAAAASSPDAVPPDPTTPTQVTIGDAYNQQIYACPASPEHPHTALVQ</sequence>
<accession>A0ABZ2QY09</accession>
<evidence type="ECO:0000313" key="3">
    <source>
        <dbReference type="Proteomes" id="UP001626628"/>
    </source>
</evidence>
<evidence type="ECO:0008006" key="4">
    <source>
        <dbReference type="Google" id="ProtNLM"/>
    </source>
</evidence>
<name>A0ABZ2QY09_9ACTN</name>
<evidence type="ECO:0000256" key="1">
    <source>
        <dbReference type="SAM" id="MobiDB-lite"/>
    </source>
</evidence>
<protein>
    <recommendedName>
        <fullName evidence="4">DUF1963 domain-containing protein</fullName>
    </recommendedName>
</protein>
<dbReference type="Proteomes" id="UP001626628">
    <property type="component" value="Chromosome"/>
</dbReference>
<feature type="region of interest" description="Disordered" evidence="1">
    <location>
        <begin position="300"/>
        <end position="320"/>
    </location>
</feature>
<feature type="region of interest" description="Disordered" evidence="1">
    <location>
        <begin position="1"/>
        <end position="51"/>
    </location>
</feature>
<evidence type="ECO:0000313" key="2">
    <source>
        <dbReference type="EMBL" id="WXK81230.1"/>
    </source>
</evidence>
<organism evidence="2 3">
    <name type="scientific">Streptomyces sirii</name>
    <dbReference type="NCBI Taxonomy" id="3127701"/>
    <lineage>
        <taxon>Bacteria</taxon>
        <taxon>Bacillati</taxon>
        <taxon>Actinomycetota</taxon>
        <taxon>Actinomycetes</taxon>
        <taxon>Kitasatosporales</taxon>
        <taxon>Streptomycetaceae</taxon>
        <taxon>Streptomyces</taxon>
    </lineage>
</organism>
<gene>
    <name evidence="2" type="ORF">WAB15_37380</name>
</gene>
<proteinExistence type="predicted"/>
<keyword evidence="3" id="KW-1185">Reference proteome</keyword>